<dbReference type="InterPro" id="IPR051924">
    <property type="entry name" value="GST_Kappa/NadH"/>
</dbReference>
<dbReference type="InterPro" id="IPR036249">
    <property type="entry name" value="Thioredoxin-like_sf"/>
</dbReference>
<dbReference type="GO" id="GO:0018845">
    <property type="term" value="F:2-hydroxychromene-2-carboxylate isomerase activity"/>
    <property type="evidence" value="ECO:0007669"/>
    <property type="project" value="UniProtKB-UniRule"/>
</dbReference>
<evidence type="ECO:0000256" key="2">
    <source>
        <dbReference type="PIRSR" id="PIRSR006386-1"/>
    </source>
</evidence>
<dbReference type="InterPro" id="IPR044087">
    <property type="entry name" value="NahD-like"/>
</dbReference>
<accession>A0A6L8W2E6</accession>
<dbReference type="Gene3D" id="3.40.30.10">
    <property type="entry name" value="Glutaredoxin"/>
    <property type="match status" value="1"/>
</dbReference>
<organism evidence="4 5">
    <name type="scientific">Sneathiella litorea</name>
    <dbReference type="NCBI Taxonomy" id="2606216"/>
    <lineage>
        <taxon>Bacteria</taxon>
        <taxon>Pseudomonadati</taxon>
        <taxon>Pseudomonadota</taxon>
        <taxon>Alphaproteobacteria</taxon>
        <taxon>Sneathiellales</taxon>
        <taxon>Sneathiellaceae</taxon>
        <taxon>Sneathiella</taxon>
    </lineage>
</organism>
<comment type="caution">
    <text evidence="4">The sequence shown here is derived from an EMBL/GenBank/DDBJ whole genome shotgun (WGS) entry which is preliminary data.</text>
</comment>
<keyword evidence="5" id="KW-1185">Reference proteome</keyword>
<dbReference type="PANTHER" id="PTHR42943:SF13">
    <property type="entry name" value="GLUTATHIONE S-TRANSFERASE KAPPA-RELATED"/>
    <property type="match status" value="1"/>
</dbReference>
<dbReference type="PIRSF" id="PIRSF006386">
    <property type="entry name" value="HCCAis_GSTk"/>
    <property type="match status" value="1"/>
</dbReference>
<name>A0A6L8W2E6_9PROT</name>
<reference evidence="4 5" key="1">
    <citation type="submission" date="2019-12" db="EMBL/GenBank/DDBJ databases">
        <title>Snethiella sp. nov. sp. isolated from sea sand.</title>
        <authorList>
            <person name="Kim J."/>
            <person name="Jeong S.E."/>
            <person name="Jung H.S."/>
            <person name="Jeon C.O."/>
        </authorList>
    </citation>
    <scope>NUCLEOTIDE SEQUENCE [LARGE SCALE GENOMIC DNA]</scope>
    <source>
        <strain evidence="4 5">DP05</strain>
    </source>
</reference>
<dbReference type="AlphaFoldDB" id="A0A6L8W2E6"/>
<dbReference type="EC" id="5.99.1.4" evidence="1"/>
<dbReference type="GO" id="GO:0006749">
    <property type="term" value="P:glutathione metabolic process"/>
    <property type="evidence" value="ECO:0007669"/>
    <property type="project" value="TreeGrafter"/>
</dbReference>
<feature type="domain" description="DSBA-like thioredoxin" evidence="3">
    <location>
        <begin position="5"/>
        <end position="197"/>
    </location>
</feature>
<keyword evidence="1 4" id="KW-0413">Isomerase</keyword>
<dbReference type="InterPro" id="IPR001853">
    <property type="entry name" value="DSBA-like_thioredoxin_dom"/>
</dbReference>
<evidence type="ECO:0000259" key="3">
    <source>
        <dbReference type="Pfam" id="PF01323"/>
    </source>
</evidence>
<dbReference type="SUPFAM" id="SSF52833">
    <property type="entry name" value="Thioredoxin-like"/>
    <property type="match status" value="1"/>
</dbReference>
<dbReference type="EMBL" id="WTUW01000001">
    <property type="protein sequence ID" value="MZR29071.1"/>
    <property type="molecule type" value="Genomic_DNA"/>
</dbReference>
<protein>
    <recommendedName>
        <fullName evidence="1">2-hydroxychromene-2-carboxylate isomerase</fullName>
        <ecNumber evidence="1">5.99.1.4</ecNumber>
    </recommendedName>
</protein>
<dbReference type="RefSeq" id="WP_161313565.1">
    <property type="nucleotide sequence ID" value="NZ_WTUW01000001.1"/>
</dbReference>
<dbReference type="PANTHER" id="PTHR42943">
    <property type="entry name" value="GLUTATHIONE S-TRANSFERASE KAPPA"/>
    <property type="match status" value="1"/>
</dbReference>
<dbReference type="Proteomes" id="UP000476030">
    <property type="component" value="Unassembled WGS sequence"/>
</dbReference>
<dbReference type="Pfam" id="PF01323">
    <property type="entry name" value="DSBA"/>
    <property type="match status" value="1"/>
</dbReference>
<comment type="similarity">
    <text evidence="1">Belongs to the GST superfamily. NadH family.</text>
</comment>
<sequence>MTKSIDYYLTLVSPWACLGHERFLKIARENDAKVNVIPVNYGKIFKETGGLPLSKRSAQRQNYRLMELARWREEHDIPINIHPKYFPASDQIAAQMVTAASNAGGDALDLTGLFLRLVWIEEGNIADEATAIEVANRAGFDGEKLLKESQAPEIISLYEKNTDEAIERGVFGAPTFIIDEELFWGQDRLDFVEKALKK</sequence>
<dbReference type="GO" id="GO:0004364">
    <property type="term" value="F:glutathione transferase activity"/>
    <property type="evidence" value="ECO:0007669"/>
    <property type="project" value="TreeGrafter"/>
</dbReference>
<proteinExistence type="inferred from homology"/>
<dbReference type="CDD" id="cd03022">
    <property type="entry name" value="DsbA_HCCA_Iso"/>
    <property type="match status" value="1"/>
</dbReference>
<evidence type="ECO:0000313" key="5">
    <source>
        <dbReference type="Proteomes" id="UP000476030"/>
    </source>
</evidence>
<comment type="catalytic activity">
    <reaction evidence="1">
        <text>2-hydroxychromene-2-carboxylate = (3E)-4-(2-hydroxyphenyl)-2-oxobut-3-enoate</text>
        <dbReference type="Rhea" id="RHEA:27401"/>
        <dbReference type="ChEBI" id="CHEBI:59350"/>
        <dbReference type="ChEBI" id="CHEBI:59353"/>
        <dbReference type="EC" id="5.99.1.4"/>
    </reaction>
</comment>
<dbReference type="GO" id="GO:0004602">
    <property type="term" value="F:glutathione peroxidase activity"/>
    <property type="evidence" value="ECO:0007669"/>
    <property type="project" value="TreeGrafter"/>
</dbReference>
<dbReference type="GO" id="GO:1901170">
    <property type="term" value="P:naphthalene catabolic process"/>
    <property type="evidence" value="ECO:0007669"/>
    <property type="project" value="InterPro"/>
</dbReference>
<evidence type="ECO:0000256" key="1">
    <source>
        <dbReference type="PIRNR" id="PIRNR006386"/>
    </source>
</evidence>
<evidence type="ECO:0000313" key="4">
    <source>
        <dbReference type="EMBL" id="MZR29071.1"/>
    </source>
</evidence>
<dbReference type="InterPro" id="IPR014440">
    <property type="entry name" value="HCCAis_GSTk"/>
</dbReference>
<feature type="active site" description="Nucleophile" evidence="2">
    <location>
        <position position="13"/>
    </location>
</feature>
<gene>
    <name evidence="4" type="ORF">GQE98_00340</name>
</gene>